<gene>
    <name evidence="2" type="ORF">JOQ06_019811</name>
</gene>
<accession>A0AAD6FTX6</accession>
<feature type="non-terminal residue" evidence="2">
    <location>
        <position position="83"/>
    </location>
</feature>
<dbReference type="AlphaFoldDB" id="A0AAD6FTX6"/>
<organism evidence="2 3">
    <name type="scientific">Pogonophryne albipinna</name>
    <dbReference type="NCBI Taxonomy" id="1090488"/>
    <lineage>
        <taxon>Eukaryota</taxon>
        <taxon>Metazoa</taxon>
        <taxon>Chordata</taxon>
        <taxon>Craniata</taxon>
        <taxon>Vertebrata</taxon>
        <taxon>Euteleostomi</taxon>
        <taxon>Actinopterygii</taxon>
        <taxon>Neopterygii</taxon>
        <taxon>Teleostei</taxon>
        <taxon>Neoteleostei</taxon>
        <taxon>Acanthomorphata</taxon>
        <taxon>Eupercaria</taxon>
        <taxon>Perciformes</taxon>
        <taxon>Notothenioidei</taxon>
        <taxon>Pogonophryne</taxon>
    </lineage>
</organism>
<name>A0AAD6FTX6_9TELE</name>
<feature type="compositionally biased region" description="Low complexity" evidence="1">
    <location>
        <begin position="62"/>
        <end position="83"/>
    </location>
</feature>
<comment type="caution">
    <text evidence="2">The sequence shown here is derived from an EMBL/GenBank/DDBJ whole genome shotgun (WGS) entry which is preliminary data.</text>
</comment>
<dbReference type="EMBL" id="JAPTMU010000001">
    <property type="protein sequence ID" value="KAJ4948275.1"/>
    <property type="molecule type" value="Genomic_DNA"/>
</dbReference>
<proteinExistence type="predicted"/>
<protein>
    <submittedName>
        <fullName evidence="2">Uncharacterized protein</fullName>
    </submittedName>
</protein>
<feature type="non-terminal residue" evidence="2">
    <location>
        <position position="1"/>
    </location>
</feature>
<evidence type="ECO:0000313" key="3">
    <source>
        <dbReference type="Proteomes" id="UP001219934"/>
    </source>
</evidence>
<keyword evidence="3" id="KW-1185">Reference proteome</keyword>
<reference evidence="2" key="1">
    <citation type="submission" date="2022-11" db="EMBL/GenBank/DDBJ databases">
        <title>Chromosome-level genome of Pogonophryne albipinna.</title>
        <authorList>
            <person name="Jo E."/>
        </authorList>
    </citation>
    <scope>NUCLEOTIDE SEQUENCE</scope>
    <source>
        <strain evidence="2">SGF0006</strain>
        <tissue evidence="2">Muscle</tissue>
    </source>
</reference>
<dbReference type="Proteomes" id="UP001219934">
    <property type="component" value="Unassembled WGS sequence"/>
</dbReference>
<evidence type="ECO:0000313" key="2">
    <source>
        <dbReference type="EMBL" id="KAJ4948275.1"/>
    </source>
</evidence>
<feature type="region of interest" description="Disordered" evidence="1">
    <location>
        <begin position="59"/>
        <end position="83"/>
    </location>
</feature>
<evidence type="ECO:0000256" key="1">
    <source>
        <dbReference type="SAM" id="MobiDB-lite"/>
    </source>
</evidence>
<sequence length="83" mass="8686">SCYAITGEEAKQCSLHATSANKPNQLCSVWIGGSEGQECDPPHIAQGSNELHIVQRLGTRRSSFTSSPASSSSAGLSSYPDFG</sequence>